<feature type="domain" description="G-protein coupled receptors family 1 profile" evidence="9">
    <location>
        <begin position="52"/>
        <end position="134"/>
    </location>
</feature>
<evidence type="ECO:0000256" key="7">
    <source>
        <dbReference type="ARBA" id="ARBA00023224"/>
    </source>
</evidence>
<dbReference type="PANTHER" id="PTHR45695">
    <property type="entry name" value="LEUCOKININ RECEPTOR-RELATED"/>
    <property type="match status" value="1"/>
</dbReference>
<proteinExistence type="predicted"/>
<evidence type="ECO:0000256" key="1">
    <source>
        <dbReference type="ARBA" id="ARBA00004141"/>
    </source>
</evidence>
<evidence type="ECO:0000259" key="9">
    <source>
        <dbReference type="PROSITE" id="PS50262"/>
    </source>
</evidence>
<name>A0AAV4HFU9_9GAST</name>
<dbReference type="PROSITE" id="PS50262">
    <property type="entry name" value="G_PROTEIN_RECEP_F1_2"/>
    <property type="match status" value="1"/>
</dbReference>
<feature type="transmembrane region" description="Helical" evidence="8">
    <location>
        <begin position="73"/>
        <end position="94"/>
    </location>
</feature>
<accession>A0AAV4HFU9</accession>
<evidence type="ECO:0000256" key="8">
    <source>
        <dbReference type="SAM" id="Phobius"/>
    </source>
</evidence>
<keyword evidence="11" id="KW-1185">Reference proteome</keyword>
<dbReference type="Pfam" id="PF00001">
    <property type="entry name" value="7tm_1"/>
    <property type="match status" value="1"/>
</dbReference>
<dbReference type="AlphaFoldDB" id="A0AAV4HFU9"/>
<keyword evidence="3 8" id="KW-1133">Transmembrane helix</keyword>
<evidence type="ECO:0000256" key="2">
    <source>
        <dbReference type="ARBA" id="ARBA00022692"/>
    </source>
</evidence>
<feature type="transmembrane region" description="Helical" evidence="8">
    <location>
        <begin position="114"/>
        <end position="132"/>
    </location>
</feature>
<organism evidence="10 11">
    <name type="scientific">Elysia marginata</name>
    <dbReference type="NCBI Taxonomy" id="1093978"/>
    <lineage>
        <taxon>Eukaryota</taxon>
        <taxon>Metazoa</taxon>
        <taxon>Spiralia</taxon>
        <taxon>Lophotrochozoa</taxon>
        <taxon>Mollusca</taxon>
        <taxon>Gastropoda</taxon>
        <taxon>Heterobranchia</taxon>
        <taxon>Euthyneura</taxon>
        <taxon>Panpulmonata</taxon>
        <taxon>Sacoglossa</taxon>
        <taxon>Placobranchoidea</taxon>
        <taxon>Plakobranchidae</taxon>
        <taxon>Elysia</taxon>
    </lineage>
</organism>
<keyword evidence="5 8" id="KW-0472">Membrane</keyword>
<comment type="caution">
    <text evidence="10">The sequence shown here is derived from an EMBL/GenBank/DDBJ whole genome shotgun (WGS) entry which is preliminary data.</text>
</comment>
<evidence type="ECO:0000256" key="6">
    <source>
        <dbReference type="ARBA" id="ARBA00023170"/>
    </source>
</evidence>
<dbReference type="PANTHER" id="PTHR45695:SF15">
    <property type="entry name" value="OPSIN RH2"/>
    <property type="match status" value="1"/>
</dbReference>
<dbReference type="PRINTS" id="PR00237">
    <property type="entry name" value="GPCRRHODOPSN"/>
</dbReference>
<evidence type="ECO:0000313" key="11">
    <source>
        <dbReference type="Proteomes" id="UP000762676"/>
    </source>
</evidence>
<evidence type="ECO:0000256" key="5">
    <source>
        <dbReference type="ARBA" id="ARBA00023136"/>
    </source>
</evidence>
<reference evidence="10 11" key="1">
    <citation type="journal article" date="2021" name="Elife">
        <title>Chloroplast acquisition without the gene transfer in kleptoplastic sea slugs, Plakobranchus ocellatus.</title>
        <authorList>
            <person name="Maeda T."/>
            <person name="Takahashi S."/>
            <person name="Yoshida T."/>
            <person name="Shimamura S."/>
            <person name="Takaki Y."/>
            <person name="Nagai Y."/>
            <person name="Toyoda A."/>
            <person name="Suzuki Y."/>
            <person name="Arimoto A."/>
            <person name="Ishii H."/>
            <person name="Satoh N."/>
            <person name="Nishiyama T."/>
            <person name="Hasebe M."/>
            <person name="Maruyama T."/>
            <person name="Minagawa J."/>
            <person name="Obokata J."/>
            <person name="Shigenobu S."/>
        </authorList>
    </citation>
    <scope>NUCLEOTIDE SEQUENCE [LARGE SCALE GENOMIC DNA]</scope>
</reference>
<protein>
    <submittedName>
        <fullName evidence="10">Neuropeptide Y receptor type 1</fullName>
    </submittedName>
</protein>
<dbReference type="InterPro" id="IPR017452">
    <property type="entry name" value="GPCR_Rhodpsn_7TM"/>
</dbReference>
<evidence type="ECO:0000313" key="10">
    <source>
        <dbReference type="EMBL" id="GFR96509.1"/>
    </source>
</evidence>
<feature type="transmembrane region" description="Helical" evidence="8">
    <location>
        <begin position="35"/>
        <end position="61"/>
    </location>
</feature>
<evidence type="ECO:0000256" key="4">
    <source>
        <dbReference type="ARBA" id="ARBA00023040"/>
    </source>
</evidence>
<gene>
    <name evidence="10" type="ORF">ElyMa_000971000</name>
</gene>
<dbReference type="GO" id="GO:0005886">
    <property type="term" value="C:plasma membrane"/>
    <property type="evidence" value="ECO:0007669"/>
    <property type="project" value="TreeGrafter"/>
</dbReference>
<keyword evidence="2 8" id="KW-0812">Transmembrane</keyword>
<evidence type="ECO:0000256" key="3">
    <source>
        <dbReference type="ARBA" id="ARBA00022989"/>
    </source>
</evidence>
<comment type="subcellular location">
    <subcellularLocation>
        <location evidence="1">Membrane</location>
        <topology evidence="1">Multi-pass membrane protein</topology>
    </subcellularLocation>
</comment>
<dbReference type="Gene3D" id="1.20.1070.10">
    <property type="entry name" value="Rhodopsin 7-helix transmembrane proteins"/>
    <property type="match status" value="1"/>
</dbReference>
<dbReference type="SUPFAM" id="SSF81321">
    <property type="entry name" value="Family A G protein-coupled receptor-like"/>
    <property type="match status" value="1"/>
</dbReference>
<dbReference type="EMBL" id="BMAT01001967">
    <property type="protein sequence ID" value="GFR96509.1"/>
    <property type="molecule type" value="Genomic_DNA"/>
</dbReference>
<keyword evidence="7" id="KW-0807">Transducer</keyword>
<dbReference type="CDD" id="cd00637">
    <property type="entry name" value="7tm_classA_rhodopsin-like"/>
    <property type="match status" value="1"/>
</dbReference>
<sequence>MGDNSTLLPPLFQDSGNNNNISGPPPDDGNSLHGIVLLSLLFSTIFFIGIAGNVLVIAVIVRDSKMRQSVTNLMIINLAIADLVVMLLAVPEMVMFMMGGPWLLGPVACRANRFIMTSGLYSSVLSLLALCVER</sequence>
<dbReference type="Proteomes" id="UP000762676">
    <property type="component" value="Unassembled WGS sequence"/>
</dbReference>
<keyword evidence="6 10" id="KW-0675">Receptor</keyword>
<keyword evidence="4" id="KW-0297">G-protein coupled receptor</keyword>
<dbReference type="InterPro" id="IPR000276">
    <property type="entry name" value="GPCR_Rhodpsn"/>
</dbReference>
<dbReference type="GO" id="GO:0004930">
    <property type="term" value="F:G protein-coupled receptor activity"/>
    <property type="evidence" value="ECO:0007669"/>
    <property type="project" value="UniProtKB-KW"/>
</dbReference>